<dbReference type="InterPro" id="IPR050920">
    <property type="entry name" value="Nematode_rcpt-like_delta"/>
</dbReference>
<keyword evidence="3 6" id="KW-0812">Transmembrane</keyword>
<dbReference type="SUPFAM" id="SSF81321">
    <property type="entry name" value="Family A G protein-coupled receptor-like"/>
    <property type="match status" value="1"/>
</dbReference>
<dbReference type="InterPro" id="IPR019421">
    <property type="entry name" value="7TM_GPCR_serpentine_rcpt_Srd"/>
</dbReference>
<comment type="subcellular location">
    <subcellularLocation>
        <location evidence="1">Membrane</location>
        <topology evidence="1">Multi-pass membrane protein</topology>
    </subcellularLocation>
</comment>
<dbReference type="PANTHER" id="PTHR22945">
    <property type="entry name" value="SERPENTINE RECEPTOR, CLASS D DELTA"/>
    <property type="match status" value="1"/>
</dbReference>
<protein>
    <recommendedName>
        <fullName evidence="9">G protein-coupled receptor</fullName>
    </recommendedName>
</protein>
<dbReference type="EMBL" id="BTSX01000005">
    <property type="protein sequence ID" value="GMS98488.1"/>
    <property type="molecule type" value="Genomic_DNA"/>
</dbReference>
<name>A0AAV5TVD9_9BILA</name>
<comment type="caution">
    <text evidence="7">The sequence shown here is derived from an EMBL/GenBank/DDBJ whole genome shotgun (WGS) entry which is preliminary data.</text>
</comment>
<keyword evidence="8" id="KW-1185">Reference proteome</keyword>
<dbReference type="GO" id="GO:0016020">
    <property type="term" value="C:membrane"/>
    <property type="evidence" value="ECO:0007669"/>
    <property type="project" value="UniProtKB-SubCell"/>
</dbReference>
<proteinExistence type="inferred from homology"/>
<keyword evidence="5 6" id="KW-0472">Membrane</keyword>
<evidence type="ECO:0000256" key="1">
    <source>
        <dbReference type="ARBA" id="ARBA00004141"/>
    </source>
</evidence>
<feature type="transmembrane region" description="Helical" evidence="6">
    <location>
        <begin position="162"/>
        <end position="186"/>
    </location>
</feature>
<dbReference type="Proteomes" id="UP001432027">
    <property type="component" value="Unassembled WGS sequence"/>
</dbReference>
<evidence type="ECO:0000256" key="2">
    <source>
        <dbReference type="ARBA" id="ARBA00009166"/>
    </source>
</evidence>
<evidence type="ECO:0000256" key="6">
    <source>
        <dbReference type="SAM" id="Phobius"/>
    </source>
</evidence>
<reference evidence="7" key="1">
    <citation type="submission" date="2023-10" db="EMBL/GenBank/DDBJ databases">
        <title>Genome assembly of Pristionchus species.</title>
        <authorList>
            <person name="Yoshida K."/>
            <person name="Sommer R.J."/>
        </authorList>
    </citation>
    <scope>NUCLEOTIDE SEQUENCE</scope>
    <source>
        <strain evidence="7">RS0144</strain>
    </source>
</reference>
<gene>
    <name evidence="7" type="ORF">PENTCL1PPCAC_20663</name>
</gene>
<feature type="transmembrane region" description="Helical" evidence="6">
    <location>
        <begin position="37"/>
        <end position="55"/>
    </location>
</feature>
<evidence type="ECO:0000256" key="4">
    <source>
        <dbReference type="ARBA" id="ARBA00022989"/>
    </source>
</evidence>
<keyword evidence="4 6" id="KW-1133">Transmembrane helix</keyword>
<dbReference type="Pfam" id="PF10317">
    <property type="entry name" value="7TM_GPCR_Srd"/>
    <property type="match status" value="1"/>
</dbReference>
<dbReference type="PANTHER" id="PTHR22945:SF40">
    <property type="entry name" value="SERPENTINE RECEPTOR, CLASS D (DELTA)-RELATED"/>
    <property type="match status" value="1"/>
</dbReference>
<comment type="similarity">
    <text evidence="2">Belongs to the nematode receptor-like protein srd family.</text>
</comment>
<sequence length="191" mass="21319">RVVQDHEAGSTILVFLGPCSLISEQVCRLCQALHVNLLQLSTIVLLLSFGFRLYILSGPIESHRSMAPSGAWIMCIASLTLMIPPIVSTLKRVPSRRKLYDDEIVLGRTSDYFIFGSTPALLLIVFIVILSPSVFTGIFVVRRRLLARIEDARPTEKRQHVSIARALTYQMLLPFGMAAATVLWLLDVNQI</sequence>
<feature type="non-terminal residue" evidence="7">
    <location>
        <position position="191"/>
    </location>
</feature>
<organism evidence="7 8">
    <name type="scientific">Pristionchus entomophagus</name>
    <dbReference type="NCBI Taxonomy" id="358040"/>
    <lineage>
        <taxon>Eukaryota</taxon>
        <taxon>Metazoa</taxon>
        <taxon>Ecdysozoa</taxon>
        <taxon>Nematoda</taxon>
        <taxon>Chromadorea</taxon>
        <taxon>Rhabditida</taxon>
        <taxon>Rhabditina</taxon>
        <taxon>Diplogasteromorpha</taxon>
        <taxon>Diplogasteroidea</taxon>
        <taxon>Neodiplogasteridae</taxon>
        <taxon>Pristionchus</taxon>
    </lineage>
</organism>
<dbReference type="AlphaFoldDB" id="A0AAV5TVD9"/>
<evidence type="ECO:0000256" key="3">
    <source>
        <dbReference type="ARBA" id="ARBA00022692"/>
    </source>
</evidence>
<feature type="transmembrane region" description="Helical" evidence="6">
    <location>
        <begin position="67"/>
        <end position="87"/>
    </location>
</feature>
<evidence type="ECO:0000313" key="8">
    <source>
        <dbReference type="Proteomes" id="UP001432027"/>
    </source>
</evidence>
<accession>A0AAV5TVD9</accession>
<feature type="transmembrane region" description="Helical" evidence="6">
    <location>
        <begin position="120"/>
        <end position="141"/>
    </location>
</feature>
<evidence type="ECO:0000313" key="7">
    <source>
        <dbReference type="EMBL" id="GMS98488.1"/>
    </source>
</evidence>
<evidence type="ECO:0008006" key="9">
    <source>
        <dbReference type="Google" id="ProtNLM"/>
    </source>
</evidence>
<evidence type="ECO:0000256" key="5">
    <source>
        <dbReference type="ARBA" id="ARBA00023136"/>
    </source>
</evidence>
<feature type="non-terminal residue" evidence="7">
    <location>
        <position position="1"/>
    </location>
</feature>